<dbReference type="HOGENOM" id="CLU_2671479_0_0_1"/>
<sequence>MSESPFSHLITLQVTIAATHPIQAKGLRDLQTSLKPAILTYLRPAVEKKMVIVLLSQRLCGGSLQISRAILGRED</sequence>
<gene>
    <name evidence="1" type="ORF">LACBIDRAFT_296342</name>
</gene>
<name>B0D8J4_LACBS</name>
<dbReference type="EMBL" id="DS547100">
    <property type="protein sequence ID" value="EDR08851.1"/>
    <property type="molecule type" value="Genomic_DNA"/>
</dbReference>
<keyword evidence="2" id="KW-1185">Reference proteome</keyword>
<dbReference type="KEGG" id="lbc:LACBIDRAFT_296342"/>
<dbReference type="Proteomes" id="UP000001194">
    <property type="component" value="Unassembled WGS sequence"/>
</dbReference>
<organism evidence="2">
    <name type="scientific">Laccaria bicolor (strain S238N-H82 / ATCC MYA-4686)</name>
    <name type="common">Bicoloured deceiver</name>
    <name type="synonym">Laccaria laccata var. bicolor</name>
    <dbReference type="NCBI Taxonomy" id="486041"/>
    <lineage>
        <taxon>Eukaryota</taxon>
        <taxon>Fungi</taxon>
        <taxon>Dikarya</taxon>
        <taxon>Basidiomycota</taxon>
        <taxon>Agaricomycotina</taxon>
        <taxon>Agaricomycetes</taxon>
        <taxon>Agaricomycetidae</taxon>
        <taxon>Agaricales</taxon>
        <taxon>Agaricineae</taxon>
        <taxon>Hydnangiaceae</taxon>
        <taxon>Laccaria</taxon>
    </lineage>
</organism>
<dbReference type="InParanoid" id="B0D8J4"/>
<dbReference type="GeneID" id="6076059"/>
<proteinExistence type="predicted"/>
<dbReference type="RefSeq" id="XP_001880164.1">
    <property type="nucleotide sequence ID" value="XM_001880129.1"/>
</dbReference>
<reference evidence="1 2" key="1">
    <citation type="journal article" date="2008" name="Nature">
        <title>The genome of Laccaria bicolor provides insights into mycorrhizal symbiosis.</title>
        <authorList>
            <person name="Martin F."/>
            <person name="Aerts A."/>
            <person name="Ahren D."/>
            <person name="Brun A."/>
            <person name="Danchin E.G.J."/>
            <person name="Duchaussoy F."/>
            <person name="Gibon J."/>
            <person name="Kohler A."/>
            <person name="Lindquist E."/>
            <person name="Pereda V."/>
            <person name="Salamov A."/>
            <person name="Shapiro H.J."/>
            <person name="Wuyts J."/>
            <person name="Blaudez D."/>
            <person name="Buee M."/>
            <person name="Brokstein P."/>
            <person name="Canbaeck B."/>
            <person name="Cohen D."/>
            <person name="Courty P.E."/>
            <person name="Coutinho P.M."/>
            <person name="Delaruelle C."/>
            <person name="Detter J.C."/>
            <person name="Deveau A."/>
            <person name="DiFazio S."/>
            <person name="Duplessis S."/>
            <person name="Fraissinet-Tachet L."/>
            <person name="Lucic E."/>
            <person name="Frey-Klett P."/>
            <person name="Fourrey C."/>
            <person name="Feussner I."/>
            <person name="Gay G."/>
            <person name="Grimwood J."/>
            <person name="Hoegger P.J."/>
            <person name="Jain P."/>
            <person name="Kilaru S."/>
            <person name="Labbe J."/>
            <person name="Lin Y.C."/>
            <person name="Legue V."/>
            <person name="Le Tacon F."/>
            <person name="Marmeisse R."/>
            <person name="Melayah D."/>
            <person name="Montanini B."/>
            <person name="Muratet M."/>
            <person name="Nehls U."/>
            <person name="Niculita-Hirzel H."/>
            <person name="Oudot-Le Secq M.P."/>
            <person name="Peter M."/>
            <person name="Quesneville H."/>
            <person name="Rajashekar B."/>
            <person name="Reich M."/>
            <person name="Rouhier N."/>
            <person name="Schmutz J."/>
            <person name="Yin T."/>
            <person name="Chalot M."/>
            <person name="Henrissat B."/>
            <person name="Kuees U."/>
            <person name="Lucas S."/>
            <person name="Van de Peer Y."/>
            <person name="Podila G.K."/>
            <person name="Polle A."/>
            <person name="Pukkila P.J."/>
            <person name="Richardson P.M."/>
            <person name="Rouze P."/>
            <person name="Sanders I.R."/>
            <person name="Stajich J.E."/>
            <person name="Tunlid A."/>
            <person name="Tuskan G."/>
            <person name="Grigoriev I.V."/>
        </authorList>
    </citation>
    <scope>NUCLEOTIDE SEQUENCE [LARGE SCALE GENOMIC DNA]</scope>
    <source>
        <strain evidence="2">S238N-H82 / ATCC MYA-4686</strain>
    </source>
</reference>
<dbReference type="AlphaFoldDB" id="B0D8J4"/>
<evidence type="ECO:0000313" key="1">
    <source>
        <dbReference type="EMBL" id="EDR08851.1"/>
    </source>
</evidence>
<evidence type="ECO:0000313" key="2">
    <source>
        <dbReference type="Proteomes" id="UP000001194"/>
    </source>
</evidence>
<protein>
    <submittedName>
        <fullName evidence="1">Predicted protein</fullName>
    </submittedName>
</protein>
<accession>B0D8J4</accession>